<dbReference type="InterPro" id="IPR000562">
    <property type="entry name" value="FN_type2_dom"/>
</dbReference>
<evidence type="ECO:0000256" key="3">
    <source>
        <dbReference type="ARBA" id="ARBA00022722"/>
    </source>
</evidence>
<dbReference type="Pfam" id="PF17917">
    <property type="entry name" value="RT_RNaseH"/>
    <property type="match status" value="1"/>
</dbReference>
<keyword evidence="4" id="KW-0677">Repeat</keyword>
<feature type="disulfide bond" evidence="9">
    <location>
        <begin position="239"/>
        <end position="266"/>
    </location>
</feature>
<dbReference type="SUPFAM" id="SSF56672">
    <property type="entry name" value="DNA/RNA polymerases"/>
    <property type="match status" value="1"/>
</dbReference>
<accession>A0A7R8H3R9</accession>
<dbReference type="InterPro" id="IPR043502">
    <property type="entry name" value="DNA/RNA_pol_sf"/>
</dbReference>
<keyword evidence="13" id="KW-1185">Reference proteome</keyword>
<dbReference type="EMBL" id="HG994593">
    <property type="protein sequence ID" value="CAF2836158.1"/>
    <property type="molecule type" value="Genomic_DNA"/>
</dbReference>
<dbReference type="GO" id="GO:0016787">
    <property type="term" value="F:hydrolase activity"/>
    <property type="evidence" value="ECO:0007669"/>
    <property type="project" value="UniProtKB-KW"/>
</dbReference>
<dbReference type="InterPro" id="IPR050951">
    <property type="entry name" value="Retrovirus_Pol_polyprotein"/>
</dbReference>
<comment type="caution">
    <text evidence="9">Lacks conserved residue(s) required for the propagation of feature annotation.</text>
</comment>
<dbReference type="AlphaFoldDB" id="A0A7R8H3R9"/>
<sequence>MSMTDFAKDEAVSRTTVLKANVHGIHHQFTAGFLVPSGGCIGSILDISQDNRPEQPSCSSEKTITSVTTTTTNASTSSSPTTTPNTNSSECLTQNGNKCIFPFYYMEKLYSSCSKLDNDGLAWCATSTYSTKYVKLYENCSLSCETDVTIEPSECSTLNGVPCIFPFKYGIQAYNNCIDVGSTKFWCAVSLYPDTHVHGYGFCNSACDRTTSVKTGCRTTDGFKCIFPFKYYGKTYNNCTNVDNGSIDWCATSLDINENVMGWGNCGDNSSSLSELTNLNIQLKCLDEECESFYSIKKAITEAPCLTHYDTSMPLILSTDASPLGLAFAPRKLTKAKKNSSQIDREAIAIIHELSTLDRCLLGRSFLIKTDHKPLQYILNPNKELPAVVSARLTWFAIKLASFNYKILHVKGSSLSYPDAVSRGPIDNPPSCEDPTTSFMCNVISSANTPPSKLLSATQQDDELSFVIKAATSGNWTEIIFESVPEQAKWLPSSTLSSCVVSLEGHFCLVQKLSAQRSKMDSWLQSWYYRQCSLDIKDWFRNKNETY</sequence>
<dbReference type="OrthoDB" id="406838at2759"/>
<evidence type="ECO:0000256" key="2">
    <source>
        <dbReference type="ARBA" id="ARBA00022695"/>
    </source>
</evidence>
<reference evidence="12" key="1">
    <citation type="submission" date="2021-02" db="EMBL/GenBank/DDBJ databases">
        <authorList>
            <person name="Bekaert M."/>
        </authorList>
    </citation>
    <scope>NUCLEOTIDE SEQUENCE</scope>
    <source>
        <strain evidence="12">IoA-00</strain>
    </source>
</reference>
<gene>
    <name evidence="12" type="ORF">LSAA_5301</name>
</gene>
<evidence type="ECO:0000256" key="10">
    <source>
        <dbReference type="SAM" id="MobiDB-lite"/>
    </source>
</evidence>
<evidence type="ECO:0000256" key="7">
    <source>
        <dbReference type="ARBA" id="ARBA00022918"/>
    </source>
</evidence>
<feature type="domain" description="Fibronectin type-II" evidence="11">
    <location>
        <begin position="220"/>
        <end position="268"/>
    </location>
</feature>
<organism evidence="12 13">
    <name type="scientific">Lepeophtheirus salmonis</name>
    <name type="common">Salmon louse</name>
    <name type="synonym">Caligus salmonis</name>
    <dbReference type="NCBI Taxonomy" id="72036"/>
    <lineage>
        <taxon>Eukaryota</taxon>
        <taxon>Metazoa</taxon>
        <taxon>Ecdysozoa</taxon>
        <taxon>Arthropoda</taxon>
        <taxon>Crustacea</taxon>
        <taxon>Multicrustacea</taxon>
        <taxon>Hexanauplia</taxon>
        <taxon>Copepoda</taxon>
        <taxon>Siphonostomatoida</taxon>
        <taxon>Caligidae</taxon>
        <taxon>Lepeophtheirus</taxon>
    </lineage>
</organism>
<evidence type="ECO:0000313" key="13">
    <source>
        <dbReference type="Proteomes" id="UP000675881"/>
    </source>
</evidence>
<evidence type="ECO:0000259" key="11">
    <source>
        <dbReference type="PROSITE" id="PS51092"/>
    </source>
</evidence>
<evidence type="ECO:0000256" key="8">
    <source>
        <dbReference type="ARBA" id="ARBA00023157"/>
    </source>
</evidence>
<name>A0A7R8H3R9_LEPSM</name>
<dbReference type="SMART" id="SM00059">
    <property type="entry name" value="FN2"/>
    <property type="match status" value="3"/>
</dbReference>
<feature type="domain" description="Fibronectin type-II" evidence="11">
    <location>
        <begin position="94"/>
        <end position="142"/>
    </location>
</feature>
<dbReference type="InterPro" id="IPR041373">
    <property type="entry name" value="RT_RNaseH"/>
</dbReference>
<dbReference type="PROSITE" id="PS51092">
    <property type="entry name" value="FN2_2"/>
    <property type="match status" value="3"/>
</dbReference>
<dbReference type="GO" id="GO:0004519">
    <property type="term" value="F:endonuclease activity"/>
    <property type="evidence" value="ECO:0007669"/>
    <property type="project" value="UniProtKB-KW"/>
</dbReference>
<dbReference type="SUPFAM" id="SSF57440">
    <property type="entry name" value="Kringle-like"/>
    <property type="match status" value="3"/>
</dbReference>
<keyword evidence="8 9" id="KW-1015">Disulfide bond</keyword>
<feature type="compositionally biased region" description="Low complexity" evidence="10">
    <location>
        <begin position="59"/>
        <end position="89"/>
    </location>
</feature>
<dbReference type="Pfam" id="PF00040">
    <property type="entry name" value="fn2"/>
    <property type="match status" value="3"/>
</dbReference>
<protein>
    <submittedName>
        <fullName evidence="12">(salmon louse) hypothetical protein</fullName>
    </submittedName>
</protein>
<proteinExistence type="predicted"/>
<dbReference type="PANTHER" id="PTHR37984:SF5">
    <property type="entry name" value="PROTEIN NYNRIN-LIKE"/>
    <property type="match status" value="1"/>
</dbReference>
<evidence type="ECO:0000256" key="1">
    <source>
        <dbReference type="ARBA" id="ARBA00022679"/>
    </source>
</evidence>
<dbReference type="InterPro" id="IPR036943">
    <property type="entry name" value="FN_type2_sf"/>
</dbReference>
<feature type="disulfide bond" evidence="9">
    <location>
        <begin position="113"/>
        <end position="140"/>
    </location>
</feature>
<evidence type="ECO:0000256" key="9">
    <source>
        <dbReference type="PROSITE-ProRule" id="PRU00479"/>
    </source>
</evidence>
<keyword evidence="5" id="KW-0255">Endonuclease</keyword>
<evidence type="ECO:0000313" key="12">
    <source>
        <dbReference type="EMBL" id="CAF2836158.1"/>
    </source>
</evidence>
<feature type="region of interest" description="Disordered" evidence="10">
    <location>
        <begin position="51"/>
        <end position="89"/>
    </location>
</feature>
<keyword evidence="1" id="KW-0808">Transferase</keyword>
<dbReference type="GO" id="GO:0003964">
    <property type="term" value="F:RNA-directed DNA polymerase activity"/>
    <property type="evidence" value="ECO:0007669"/>
    <property type="project" value="UniProtKB-KW"/>
</dbReference>
<dbReference type="Gene3D" id="2.10.10.10">
    <property type="entry name" value="Fibronectin, type II, collagen-binding"/>
    <property type="match status" value="3"/>
</dbReference>
<keyword evidence="6" id="KW-0378">Hydrolase</keyword>
<keyword evidence="2" id="KW-0548">Nucleotidyltransferase</keyword>
<dbReference type="InterPro" id="IPR013806">
    <property type="entry name" value="Kringle-like"/>
</dbReference>
<keyword evidence="3" id="KW-0540">Nuclease</keyword>
<feature type="domain" description="Fibronectin type-II" evidence="11">
    <location>
        <begin position="158"/>
        <end position="205"/>
    </location>
</feature>
<evidence type="ECO:0000256" key="4">
    <source>
        <dbReference type="ARBA" id="ARBA00022737"/>
    </source>
</evidence>
<evidence type="ECO:0000256" key="5">
    <source>
        <dbReference type="ARBA" id="ARBA00022759"/>
    </source>
</evidence>
<dbReference type="Proteomes" id="UP000675881">
    <property type="component" value="Chromosome 14"/>
</dbReference>
<evidence type="ECO:0000256" key="6">
    <source>
        <dbReference type="ARBA" id="ARBA00022801"/>
    </source>
</evidence>
<dbReference type="PANTHER" id="PTHR37984">
    <property type="entry name" value="PROTEIN CBG26694"/>
    <property type="match status" value="1"/>
</dbReference>
<keyword evidence="7" id="KW-0695">RNA-directed DNA polymerase</keyword>